<accession>A0AAE3ZD27</accession>
<dbReference type="RefSeq" id="WP_310271903.1">
    <property type="nucleotide sequence ID" value="NZ_JAVDXW010000001.1"/>
</dbReference>
<protein>
    <submittedName>
        <fullName evidence="1">Uncharacterized protein (DUF2267 family)</fullName>
    </submittedName>
</protein>
<reference evidence="1" key="1">
    <citation type="submission" date="2023-07" db="EMBL/GenBank/DDBJ databases">
        <title>Sequencing the genomes of 1000 actinobacteria strains.</title>
        <authorList>
            <person name="Klenk H.-P."/>
        </authorList>
    </citation>
    <scope>NUCLEOTIDE SEQUENCE</scope>
    <source>
        <strain evidence="1">DSM 45977</strain>
    </source>
</reference>
<organism evidence="1 2">
    <name type="scientific">Haloactinomyces albus</name>
    <dbReference type="NCBI Taxonomy" id="1352928"/>
    <lineage>
        <taxon>Bacteria</taxon>
        <taxon>Bacillati</taxon>
        <taxon>Actinomycetota</taxon>
        <taxon>Actinomycetes</taxon>
        <taxon>Actinopolysporales</taxon>
        <taxon>Actinopolysporaceae</taxon>
        <taxon>Haloactinomyces</taxon>
    </lineage>
</organism>
<dbReference type="Pfam" id="PF10025">
    <property type="entry name" value="DUF2267"/>
    <property type="match status" value="1"/>
</dbReference>
<comment type="caution">
    <text evidence="1">The sequence shown here is derived from an EMBL/GenBank/DDBJ whole genome shotgun (WGS) entry which is preliminary data.</text>
</comment>
<dbReference type="InterPro" id="IPR018727">
    <property type="entry name" value="DUF2267"/>
</dbReference>
<sequence>MKYPEFLAKVRERGEYGSQEETERVIRTVLAVLGTRLAGGESHDLAAQLPQQVADVLRVQSAEGSAMSLDQFLGKIATRLGSASIETARWDASAVLSTMAESIAGGELNQVLSQLPSSFSSLFGHPELA</sequence>
<evidence type="ECO:0000313" key="2">
    <source>
        <dbReference type="Proteomes" id="UP001180845"/>
    </source>
</evidence>
<dbReference type="AlphaFoldDB" id="A0AAE3ZD27"/>
<proteinExistence type="predicted"/>
<dbReference type="Gene3D" id="1.10.490.110">
    <property type="entry name" value="Uncharacterized conserved protein DUF2267"/>
    <property type="match status" value="1"/>
</dbReference>
<dbReference type="Proteomes" id="UP001180845">
    <property type="component" value="Unassembled WGS sequence"/>
</dbReference>
<keyword evidence="2" id="KW-1185">Reference proteome</keyword>
<dbReference type="InterPro" id="IPR038282">
    <property type="entry name" value="DUF2267_sf"/>
</dbReference>
<evidence type="ECO:0000313" key="1">
    <source>
        <dbReference type="EMBL" id="MDR7301433.1"/>
    </source>
</evidence>
<dbReference type="EMBL" id="JAVDXW010000001">
    <property type="protein sequence ID" value="MDR7301433.1"/>
    <property type="molecule type" value="Genomic_DNA"/>
</dbReference>
<name>A0AAE3ZD27_9ACTN</name>
<gene>
    <name evidence="1" type="ORF">JOF55_001614</name>
</gene>